<feature type="transmembrane region" description="Helical" evidence="1">
    <location>
        <begin position="183"/>
        <end position="207"/>
    </location>
</feature>
<reference evidence="2" key="1">
    <citation type="journal article" date="2023" name="Mol. Phylogenet. Evol.">
        <title>Genome-scale phylogeny and comparative genomics of the fungal order Sordariales.</title>
        <authorList>
            <person name="Hensen N."/>
            <person name="Bonometti L."/>
            <person name="Westerberg I."/>
            <person name="Brannstrom I.O."/>
            <person name="Guillou S."/>
            <person name="Cros-Aarteil S."/>
            <person name="Calhoun S."/>
            <person name="Haridas S."/>
            <person name="Kuo A."/>
            <person name="Mondo S."/>
            <person name="Pangilinan J."/>
            <person name="Riley R."/>
            <person name="LaButti K."/>
            <person name="Andreopoulos B."/>
            <person name="Lipzen A."/>
            <person name="Chen C."/>
            <person name="Yan M."/>
            <person name="Daum C."/>
            <person name="Ng V."/>
            <person name="Clum A."/>
            <person name="Steindorff A."/>
            <person name="Ohm R.A."/>
            <person name="Martin F."/>
            <person name="Silar P."/>
            <person name="Natvig D.O."/>
            <person name="Lalanne C."/>
            <person name="Gautier V."/>
            <person name="Ament-Velasquez S.L."/>
            <person name="Kruys A."/>
            <person name="Hutchinson M.I."/>
            <person name="Powell A.J."/>
            <person name="Barry K."/>
            <person name="Miller A.N."/>
            <person name="Grigoriev I.V."/>
            <person name="Debuchy R."/>
            <person name="Gladieux P."/>
            <person name="Hiltunen Thoren M."/>
            <person name="Johannesson H."/>
        </authorList>
    </citation>
    <scope>NUCLEOTIDE SEQUENCE</scope>
    <source>
        <strain evidence="2">CBS 892.96</strain>
    </source>
</reference>
<evidence type="ECO:0000313" key="3">
    <source>
        <dbReference type="Proteomes" id="UP001302321"/>
    </source>
</evidence>
<keyword evidence="1" id="KW-1133">Transmembrane helix</keyword>
<gene>
    <name evidence="2" type="ORF">QBC36DRAFT_329025</name>
</gene>
<evidence type="ECO:0000313" key="2">
    <source>
        <dbReference type="EMBL" id="KAK4176568.1"/>
    </source>
</evidence>
<organism evidence="2 3">
    <name type="scientific">Triangularia setosa</name>
    <dbReference type="NCBI Taxonomy" id="2587417"/>
    <lineage>
        <taxon>Eukaryota</taxon>
        <taxon>Fungi</taxon>
        <taxon>Dikarya</taxon>
        <taxon>Ascomycota</taxon>
        <taxon>Pezizomycotina</taxon>
        <taxon>Sordariomycetes</taxon>
        <taxon>Sordariomycetidae</taxon>
        <taxon>Sordariales</taxon>
        <taxon>Podosporaceae</taxon>
        <taxon>Triangularia</taxon>
    </lineage>
</organism>
<feature type="transmembrane region" description="Helical" evidence="1">
    <location>
        <begin position="385"/>
        <end position="404"/>
    </location>
</feature>
<accession>A0AAN6W729</accession>
<keyword evidence="3" id="KW-1185">Reference proteome</keyword>
<evidence type="ECO:0000256" key="1">
    <source>
        <dbReference type="SAM" id="Phobius"/>
    </source>
</evidence>
<keyword evidence="1" id="KW-0812">Transmembrane</keyword>
<dbReference type="Proteomes" id="UP001302321">
    <property type="component" value="Unassembled WGS sequence"/>
</dbReference>
<dbReference type="EMBL" id="MU866193">
    <property type="protein sequence ID" value="KAK4176568.1"/>
    <property type="molecule type" value="Genomic_DNA"/>
</dbReference>
<protein>
    <submittedName>
        <fullName evidence="2">Uncharacterized protein</fullName>
    </submittedName>
</protein>
<feature type="transmembrane region" description="Helical" evidence="1">
    <location>
        <begin position="347"/>
        <end position="365"/>
    </location>
</feature>
<keyword evidence="1" id="KW-0472">Membrane</keyword>
<reference evidence="2" key="2">
    <citation type="submission" date="2023-05" db="EMBL/GenBank/DDBJ databases">
        <authorList>
            <consortium name="Lawrence Berkeley National Laboratory"/>
            <person name="Steindorff A."/>
            <person name="Hensen N."/>
            <person name="Bonometti L."/>
            <person name="Westerberg I."/>
            <person name="Brannstrom I.O."/>
            <person name="Guillou S."/>
            <person name="Cros-Aarteil S."/>
            <person name="Calhoun S."/>
            <person name="Haridas S."/>
            <person name="Kuo A."/>
            <person name="Mondo S."/>
            <person name="Pangilinan J."/>
            <person name="Riley R."/>
            <person name="Labutti K."/>
            <person name="Andreopoulos B."/>
            <person name="Lipzen A."/>
            <person name="Chen C."/>
            <person name="Yanf M."/>
            <person name="Daum C."/>
            <person name="Ng V."/>
            <person name="Clum A."/>
            <person name="Ohm R."/>
            <person name="Martin F."/>
            <person name="Silar P."/>
            <person name="Natvig D."/>
            <person name="Lalanne C."/>
            <person name="Gautier V."/>
            <person name="Ament-Velasquez S.L."/>
            <person name="Kruys A."/>
            <person name="Hutchinson M.I."/>
            <person name="Powell A.J."/>
            <person name="Barry K."/>
            <person name="Miller A.N."/>
            <person name="Grigoriev I.V."/>
            <person name="Debuchy R."/>
            <person name="Gladieux P."/>
            <person name="Thoren M.H."/>
            <person name="Johannesson H."/>
        </authorList>
    </citation>
    <scope>NUCLEOTIDE SEQUENCE</scope>
    <source>
        <strain evidence="2">CBS 892.96</strain>
    </source>
</reference>
<comment type="caution">
    <text evidence="2">The sequence shown here is derived from an EMBL/GenBank/DDBJ whole genome shotgun (WGS) entry which is preliminary data.</text>
</comment>
<feature type="transmembrane region" description="Helical" evidence="1">
    <location>
        <begin position="227"/>
        <end position="247"/>
    </location>
</feature>
<feature type="transmembrane region" description="Helical" evidence="1">
    <location>
        <begin position="259"/>
        <end position="278"/>
    </location>
</feature>
<dbReference type="AlphaFoldDB" id="A0AAN6W729"/>
<sequence length="411" mass="46785">MVGVSHCGLSSRLGGHTGGWWSLSGAQKPYNEYSIFDFKQQQQQHPQEGGGITIIRIETPFARARRALPLLLISVLAYQVWCSDDAVPVARDWLRMGRIVFEEKGREDVEIVKRFYGWGWLDELLALPNVFFLPAVYNLRPLAQEQLVSFLAEAGVVLFIMWYESVKNGQRTWGQSHRWFSSVMPVLFTLTGQLVSLGVTLPVYLFLSHVFPQETHTETTRVRKHELVAILLAIAVGYYVPTAGMFFDSMERRQRWLFVWQLHPFCVAMVFHTLSAMLPKIWRSHERNGTSWELRASIGLVAAASCLVRGWQVVYSQRGIADVFWPSMLPGERLPDFAAFCGELLKWDQLFVFGAVILWLAYSLGDVREYDEMTRLNWGWTTVGVFAASWIGGPGLAATLMWLAKQEAILS</sequence>
<proteinExistence type="predicted"/>
<name>A0AAN6W729_9PEZI</name>
<feature type="transmembrane region" description="Helical" evidence="1">
    <location>
        <begin position="147"/>
        <end position="163"/>
    </location>
</feature>